<dbReference type="Proteomes" id="UP000823775">
    <property type="component" value="Unassembled WGS sequence"/>
</dbReference>
<accession>A0ABS8VIT2</accession>
<dbReference type="EMBL" id="JACEIK010004575">
    <property type="protein sequence ID" value="MCD9645870.1"/>
    <property type="molecule type" value="Genomic_DNA"/>
</dbReference>
<comment type="caution">
    <text evidence="1">The sequence shown here is derived from an EMBL/GenBank/DDBJ whole genome shotgun (WGS) entry which is preliminary data.</text>
</comment>
<keyword evidence="2" id="KW-1185">Reference proteome</keyword>
<sequence length="75" mass="8184">MLIKNGVGTMASHVDKGKEVEVSNQGLKRLRKGTKGSTSLATKAPNARRFGATAMEPHGLKWFNAKKEAKYALRN</sequence>
<evidence type="ECO:0000313" key="1">
    <source>
        <dbReference type="EMBL" id="MCD9645870.1"/>
    </source>
</evidence>
<protein>
    <submittedName>
        <fullName evidence="1">Uncharacterized protein</fullName>
    </submittedName>
</protein>
<evidence type="ECO:0000313" key="2">
    <source>
        <dbReference type="Proteomes" id="UP000823775"/>
    </source>
</evidence>
<proteinExistence type="predicted"/>
<reference evidence="1 2" key="1">
    <citation type="journal article" date="2021" name="BMC Genomics">
        <title>Datura genome reveals duplications of psychoactive alkaloid biosynthetic genes and high mutation rate following tissue culture.</title>
        <authorList>
            <person name="Rajewski A."/>
            <person name="Carter-House D."/>
            <person name="Stajich J."/>
            <person name="Litt A."/>
        </authorList>
    </citation>
    <scope>NUCLEOTIDE SEQUENCE [LARGE SCALE GENOMIC DNA]</scope>
    <source>
        <strain evidence="1">AR-01</strain>
    </source>
</reference>
<name>A0ABS8VIT2_DATST</name>
<gene>
    <name evidence="1" type="ORF">HAX54_035180</name>
</gene>
<organism evidence="1 2">
    <name type="scientific">Datura stramonium</name>
    <name type="common">Jimsonweed</name>
    <name type="synonym">Common thornapple</name>
    <dbReference type="NCBI Taxonomy" id="4076"/>
    <lineage>
        <taxon>Eukaryota</taxon>
        <taxon>Viridiplantae</taxon>
        <taxon>Streptophyta</taxon>
        <taxon>Embryophyta</taxon>
        <taxon>Tracheophyta</taxon>
        <taxon>Spermatophyta</taxon>
        <taxon>Magnoliopsida</taxon>
        <taxon>eudicotyledons</taxon>
        <taxon>Gunneridae</taxon>
        <taxon>Pentapetalae</taxon>
        <taxon>asterids</taxon>
        <taxon>lamiids</taxon>
        <taxon>Solanales</taxon>
        <taxon>Solanaceae</taxon>
        <taxon>Solanoideae</taxon>
        <taxon>Datureae</taxon>
        <taxon>Datura</taxon>
    </lineage>
</organism>